<proteinExistence type="predicted"/>
<reference evidence="1 2" key="1">
    <citation type="submission" date="2018-03" db="EMBL/GenBank/DDBJ databases">
        <title>Genomic Encyclopedia of Type Strains, Phase III (KMG-III): the genomes of soil and plant-associated and newly described type strains.</title>
        <authorList>
            <person name="Whitman W."/>
        </authorList>
    </citation>
    <scope>NUCLEOTIDE SEQUENCE [LARGE SCALE GENOMIC DNA]</scope>
    <source>
        <strain evidence="1 2">MWH-P2sevCIIIb</strain>
    </source>
</reference>
<comment type="caution">
    <text evidence="1">The sequence shown here is derived from an EMBL/GenBank/DDBJ whole genome shotgun (WGS) entry which is preliminary data.</text>
</comment>
<evidence type="ECO:0000313" key="2">
    <source>
        <dbReference type="Proteomes" id="UP000238308"/>
    </source>
</evidence>
<keyword evidence="2" id="KW-1185">Reference proteome</keyword>
<organism evidence="1 2">
    <name type="scientific">Jezberella montanilacus</name>
    <dbReference type="NCBI Taxonomy" id="323426"/>
    <lineage>
        <taxon>Bacteria</taxon>
        <taxon>Pseudomonadati</taxon>
        <taxon>Pseudomonadota</taxon>
        <taxon>Betaproteobacteria</taxon>
        <taxon>Burkholderiales</taxon>
        <taxon>Alcaligenaceae</taxon>
        <taxon>Jezberella</taxon>
    </lineage>
</organism>
<name>A0A2T0XEK4_9BURK</name>
<dbReference type="OrthoDB" id="8795211at2"/>
<protein>
    <submittedName>
        <fullName evidence="1">Uncharacterized protein</fullName>
    </submittedName>
</protein>
<sequence>MSLPAKWVDAIFDRLSIAFGRDFLGRWEGMPIAKVKADWAECLKGFVDRPQAIAFGLANLPDSKPPTAQEFRAVCRQAPTVSHVLLPSPRAEESLVAEQLRKIASEALRFSKEAQAELDNLRWAKRLKAAHEQGERLSLVQIECYQTALGERKAA</sequence>
<evidence type="ECO:0000313" key="1">
    <source>
        <dbReference type="EMBL" id="PRY97310.1"/>
    </source>
</evidence>
<accession>A0A2T0XEK4</accession>
<dbReference type="RefSeq" id="WP_106228272.1">
    <property type="nucleotide sequence ID" value="NZ_PVTV01000015.1"/>
</dbReference>
<dbReference type="Proteomes" id="UP000238308">
    <property type="component" value="Unassembled WGS sequence"/>
</dbReference>
<dbReference type="AlphaFoldDB" id="A0A2T0XEK4"/>
<gene>
    <name evidence="1" type="ORF">BCM14_2456</name>
</gene>
<dbReference type="EMBL" id="PVTV01000015">
    <property type="protein sequence ID" value="PRY97310.1"/>
    <property type="molecule type" value="Genomic_DNA"/>
</dbReference>